<comment type="caution">
    <text evidence="2">The sequence shown here is derived from an EMBL/GenBank/DDBJ whole genome shotgun (WGS) entry which is preliminary data.</text>
</comment>
<evidence type="ECO:0000313" key="2">
    <source>
        <dbReference type="EMBL" id="KAK4788362.1"/>
    </source>
</evidence>
<dbReference type="HAMAP" id="MF_00083">
    <property type="entry name" value="Pept_tRNA_hydro_bact"/>
    <property type="match status" value="1"/>
</dbReference>
<accession>A0AAN7LY67</accession>
<evidence type="ECO:0000256" key="1">
    <source>
        <dbReference type="RuleBase" id="RU004320"/>
    </source>
</evidence>
<name>A0AAN7LY67_TRANT</name>
<dbReference type="Gene3D" id="3.40.50.1470">
    <property type="entry name" value="Peptidyl-tRNA hydrolase"/>
    <property type="match status" value="1"/>
</dbReference>
<dbReference type="PANTHER" id="PTHR17224">
    <property type="entry name" value="PEPTIDYL-TRNA HYDROLASE"/>
    <property type="match status" value="1"/>
</dbReference>
<dbReference type="InterPro" id="IPR001328">
    <property type="entry name" value="Pept_tRNA_hydro"/>
</dbReference>
<dbReference type="NCBIfam" id="TIGR00447">
    <property type="entry name" value="pth"/>
    <property type="match status" value="1"/>
</dbReference>
<keyword evidence="3" id="KW-1185">Reference proteome</keyword>
<evidence type="ECO:0008006" key="4">
    <source>
        <dbReference type="Google" id="ProtNLM"/>
    </source>
</evidence>
<dbReference type="GO" id="GO:0004045">
    <property type="term" value="F:peptidyl-tRNA hydrolase activity"/>
    <property type="evidence" value="ECO:0007669"/>
    <property type="project" value="InterPro"/>
</dbReference>
<comment type="similarity">
    <text evidence="1">Belongs to the PTH family.</text>
</comment>
<dbReference type="SUPFAM" id="SSF53178">
    <property type="entry name" value="Peptidyl-tRNA hydrolase-like"/>
    <property type="match status" value="1"/>
</dbReference>
<evidence type="ECO:0000313" key="3">
    <source>
        <dbReference type="Proteomes" id="UP001346149"/>
    </source>
</evidence>
<dbReference type="PANTHER" id="PTHR17224:SF3">
    <property type="entry name" value="CHLOROPLASTIC GROUP IIB INTRON SPLICING FACILITATOR CRS2-B, CHLOROPLASTIC"/>
    <property type="match status" value="1"/>
</dbReference>
<dbReference type="Proteomes" id="UP001346149">
    <property type="component" value="Unassembled WGS sequence"/>
</dbReference>
<dbReference type="Pfam" id="PF01195">
    <property type="entry name" value="Pept_tRNA_hydro"/>
    <property type="match status" value="1"/>
</dbReference>
<dbReference type="InterPro" id="IPR018171">
    <property type="entry name" value="Pept_tRNA_hydro_CS"/>
</dbReference>
<dbReference type="AlphaFoldDB" id="A0AAN7LY67"/>
<dbReference type="EMBL" id="JAXQNO010000011">
    <property type="protein sequence ID" value="KAK4788362.1"/>
    <property type="molecule type" value="Genomic_DNA"/>
</dbReference>
<gene>
    <name evidence="2" type="ORF">SAY86_019681</name>
</gene>
<dbReference type="FunFam" id="3.40.50.1470:FF:000001">
    <property type="entry name" value="Peptidyl-tRNA hydrolase"/>
    <property type="match status" value="1"/>
</dbReference>
<reference evidence="2 3" key="1">
    <citation type="journal article" date="2023" name="Hortic Res">
        <title>Pangenome of water caltrop reveals structural variations and asymmetric subgenome divergence after allopolyploidization.</title>
        <authorList>
            <person name="Zhang X."/>
            <person name="Chen Y."/>
            <person name="Wang L."/>
            <person name="Yuan Y."/>
            <person name="Fang M."/>
            <person name="Shi L."/>
            <person name="Lu R."/>
            <person name="Comes H.P."/>
            <person name="Ma Y."/>
            <person name="Chen Y."/>
            <person name="Huang G."/>
            <person name="Zhou Y."/>
            <person name="Zheng Z."/>
            <person name="Qiu Y."/>
        </authorList>
    </citation>
    <scope>NUCLEOTIDE SEQUENCE [LARGE SCALE GENOMIC DNA]</scope>
    <source>
        <strain evidence="2">F231</strain>
    </source>
</reference>
<organism evidence="2 3">
    <name type="scientific">Trapa natans</name>
    <name type="common">Water chestnut</name>
    <dbReference type="NCBI Taxonomy" id="22666"/>
    <lineage>
        <taxon>Eukaryota</taxon>
        <taxon>Viridiplantae</taxon>
        <taxon>Streptophyta</taxon>
        <taxon>Embryophyta</taxon>
        <taxon>Tracheophyta</taxon>
        <taxon>Spermatophyta</taxon>
        <taxon>Magnoliopsida</taxon>
        <taxon>eudicotyledons</taxon>
        <taxon>Gunneridae</taxon>
        <taxon>Pentapetalae</taxon>
        <taxon>rosids</taxon>
        <taxon>malvids</taxon>
        <taxon>Myrtales</taxon>
        <taxon>Lythraceae</taxon>
        <taxon>Trapa</taxon>
    </lineage>
</organism>
<protein>
    <recommendedName>
        <fullName evidence="4">Peptidyl-tRNA hydrolase</fullName>
    </recommendedName>
</protein>
<proteinExistence type="inferred from homology"/>
<dbReference type="PROSITE" id="PS01195">
    <property type="entry name" value="PEPT_TRNA_HYDROL_1"/>
    <property type="match status" value="1"/>
</dbReference>
<dbReference type="InterPro" id="IPR036416">
    <property type="entry name" value="Pept_tRNA_hydro_sf"/>
</dbReference>
<sequence>MGVKMEYTPWLIVGLGNPGNKYHGTRHNIGFEMIDHISEAEGISMNIIQSKALIGIGSIGEVPVLLVKPQTYMNFSGEAVGPLAAYYQVPLRHILLAYDEMSLPNGVLRVQQKGGHGHHNGVKSAVAHLDARREFPRLCIGIGNPPGTMDAKAFLLQKFSLVERGQIDTALRQGVEAARTLILHGFDQKIDRFNLVQKYKYHKV</sequence>